<sequence length="456" mass="48973">MCKKPYKMKTIATLYPSKQNRSTPKISMIIAGLLMPLFLSAQNLTTNSSFNSGTTGWTNTCTVEIYPETTYGGTNASNNVTEIDKETCIDQDVCIMPGVTYVLSFKGTRRTAGGAPSSVGINVKIKGVNTGTTYINQDRNYNNTTFNYTTQTYAFTVAANSNDRKINIHIKDNNNHTTLGAILDDIELRPQTELAISGSTSALVGATYNYAVSNSPAAGITYNWSMGANATNASSTSATPSTGWTTAGNKTMSVSISNSSCVVTSLSAAVVVSGVLPVTFTNFTGIIKDNKAALTWSTGREENNSHFIIERSANGRTYDSVGRVQAGSNISNTYTFTENNTNAISYYRLKQVDISGTYMYSSVVTLKNTGSSREMTVYPAQATSTVQYVISNNAQATATLQVFNLAGQSVMSQKEVLQQGVNIRSLNVSQLATGTYILKLQVPATGVTAIKQFQKL</sequence>
<evidence type="ECO:0000313" key="3">
    <source>
        <dbReference type="Proteomes" id="UP000306918"/>
    </source>
</evidence>
<dbReference type="AlphaFoldDB" id="A0A4V6T3N2"/>
<dbReference type="InterPro" id="IPR026444">
    <property type="entry name" value="Secre_tail"/>
</dbReference>
<dbReference type="NCBIfam" id="TIGR04183">
    <property type="entry name" value="Por_Secre_tail"/>
    <property type="match status" value="1"/>
</dbReference>
<dbReference type="Proteomes" id="UP000306918">
    <property type="component" value="Unassembled WGS sequence"/>
</dbReference>
<evidence type="ECO:0000313" key="2">
    <source>
        <dbReference type="EMBL" id="THU34176.1"/>
    </source>
</evidence>
<dbReference type="Gene3D" id="2.60.120.260">
    <property type="entry name" value="Galactose-binding domain-like"/>
    <property type="match status" value="1"/>
</dbReference>
<dbReference type="SUPFAM" id="SSF49785">
    <property type="entry name" value="Galactose-binding domain-like"/>
    <property type="match status" value="1"/>
</dbReference>
<dbReference type="Pfam" id="PF18962">
    <property type="entry name" value="Por_Secre_tail"/>
    <property type="match status" value="1"/>
</dbReference>
<dbReference type="InterPro" id="IPR008979">
    <property type="entry name" value="Galactose-bd-like_sf"/>
</dbReference>
<dbReference type="InterPro" id="IPR000601">
    <property type="entry name" value="PKD_dom"/>
</dbReference>
<organism evidence="2 3">
    <name type="scientific">Niastella caeni</name>
    <dbReference type="NCBI Taxonomy" id="2569763"/>
    <lineage>
        <taxon>Bacteria</taxon>
        <taxon>Pseudomonadati</taxon>
        <taxon>Bacteroidota</taxon>
        <taxon>Chitinophagia</taxon>
        <taxon>Chitinophagales</taxon>
        <taxon>Chitinophagaceae</taxon>
        <taxon>Niastella</taxon>
    </lineage>
</organism>
<accession>A0A4V6T3N2</accession>
<gene>
    <name evidence="2" type="ORF">FAM09_24450</name>
</gene>
<dbReference type="OrthoDB" id="650179at2"/>
<feature type="domain" description="PKD" evidence="1">
    <location>
        <begin position="189"/>
        <end position="272"/>
    </location>
</feature>
<name>A0A4V6T3N2_9BACT</name>
<dbReference type="EMBL" id="STFF01000008">
    <property type="protein sequence ID" value="THU34176.1"/>
    <property type="molecule type" value="Genomic_DNA"/>
</dbReference>
<dbReference type="PROSITE" id="PS50093">
    <property type="entry name" value="PKD"/>
    <property type="match status" value="1"/>
</dbReference>
<proteinExistence type="predicted"/>
<protein>
    <submittedName>
        <fullName evidence="2">T9SS type A sorting domain-containing protein</fullName>
    </submittedName>
</protein>
<evidence type="ECO:0000259" key="1">
    <source>
        <dbReference type="PROSITE" id="PS50093"/>
    </source>
</evidence>
<keyword evidence="3" id="KW-1185">Reference proteome</keyword>
<comment type="caution">
    <text evidence="2">The sequence shown here is derived from an EMBL/GenBank/DDBJ whole genome shotgun (WGS) entry which is preliminary data.</text>
</comment>
<reference evidence="2 3" key="1">
    <citation type="submission" date="2019-04" db="EMBL/GenBank/DDBJ databases">
        <title>Niastella caeni sp. nov., isolated from activated sludge.</title>
        <authorList>
            <person name="Sheng M."/>
        </authorList>
    </citation>
    <scope>NUCLEOTIDE SEQUENCE [LARGE SCALE GENOMIC DNA]</scope>
    <source>
        <strain evidence="2 3">HX-2-15</strain>
    </source>
</reference>